<feature type="region of interest" description="Disordered" evidence="1">
    <location>
        <begin position="14"/>
        <end position="35"/>
    </location>
</feature>
<dbReference type="InParanoid" id="F8QFQ1"/>
<organism evidence="3">
    <name type="scientific">Serpula lacrymans var. lacrymans (strain S7.3)</name>
    <name type="common">Dry rot fungus</name>
    <dbReference type="NCBI Taxonomy" id="936435"/>
    <lineage>
        <taxon>Eukaryota</taxon>
        <taxon>Fungi</taxon>
        <taxon>Dikarya</taxon>
        <taxon>Basidiomycota</taxon>
        <taxon>Agaricomycotina</taxon>
        <taxon>Agaricomycetes</taxon>
        <taxon>Agaricomycetidae</taxon>
        <taxon>Boletales</taxon>
        <taxon>Coniophorineae</taxon>
        <taxon>Serpulaceae</taxon>
        <taxon>Serpula</taxon>
    </lineage>
</organism>
<accession>F8QFQ1</accession>
<dbReference type="EMBL" id="GL945497">
    <property type="protein sequence ID" value="EGN92885.1"/>
    <property type="molecule type" value="Genomic_DNA"/>
</dbReference>
<protein>
    <submittedName>
        <fullName evidence="2">Uncharacterized protein</fullName>
    </submittedName>
</protein>
<name>F8QFQ1_SERL3</name>
<feature type="compositionally biased region" description="Low complexity" evidence="1">
    <location>
        <begin position="19"/>
        <end position="34"/>
    </location>
</feature>
<evidence type="ECO:0000313" key="3">
    <source>
        <dbReference type="Proteomes" id="UP000008063"/>
    </source>
</evidence>
<keyword evidence="3" id="KW-1185">Reference proteome</keyword>
<reference evidence="3" key="1">
    <citation type="journal article" date="2011" name="Science">
        <title>The plant cell wall-decomposing machinery underlies the functional diversity of forest fungi.</title>
        <authorList>
            <person name="Eastwood D.C."/>
            <person name="Floudas D."/>
            <person name="Binder M."/>
            <person name="Majcherczyk A."/>
            <person name="Schneider P."/>
            <person name="Aerts A."/>
            <person name="Asiegbu F.O."/>
            <person name="Baker S.E."/>
            <person name="Barry K."/>
            <person name="Bendiksby M."/>
            <person name="Blumentritt M."/>
            <person name="Coutinho P.M."/>
            <person name="Cullen D."/>
            <person name="de Vries R.P."/>
            <person name="Gathman A."/>
            <person name="Goodell B."/>
            <person name="Henrissat B."/>
            <person name="Ihrmark K."/>
            <person name="Kauserud H."/>
            <person name="Kohler A."/>
            <person name="LaButti K."/>
            <person name="Lapidus A."/>
            <person name="Lavin J.L."/>
            <person name="Lee Y.-H."/>
            <person name="Lindquist E."/>
            <person name="Lilly W."/>
            <person name="Lucas S."/>
            <person name="Morin E."/>
            <person name="Murat C."/>
            <person name="Oguiza J.A."/>
            <person name="Park J."/>
            <person name="Pisabarro A.G."/>
            <person name="Riley R."/>
            <person name="Rosling A."/>
            <person name="Salamov A."/>
            <person name="Schmidt O."/>
            <person name="Schmutz J."/>
            <person name="Skrede I."/>
            <person name="Stenlid J."/>
            <person name="Wiebenga A."/>
            <person name="Xie X."/>
            <person name="Kuees U."/>
            <person name="Hibbett D.S."/>
            <person name="Hoffmeister D."/>
            <person name="Hoegberg N."/>
            <person name="Martin F."/>
            <person name="Grigoriev I.V."/>
            <person name="Watkinson S.C."/>
        </authorList>
    </citation>
    <scope>NUCLEOTIDE SEQUENCE [LARGE SCALE GENOMIC DNA]</scope>
    <source>
        <strain evidence="3">strain S7.3</strain>
    </source>
</reference>
<proteinExistence type="predicted"/>
<evidence type="ECO:0000313" key="2">
    <source>
        <dbReference type="EMBL" id="EGN92885.1"/>
    </source>
</evidence>
<gene>
    <name evidence="2" type="ORF">SERLA73DRAFT_79236</name>
</gene>
<dbReference type="Proteomes" id="UP000008063">
    <property type="component" value="Unassembled WGS sequence"/>
</dbReference>
<dbReference type="AlphaFoldDB" id="F8QFQ1"/>
<evidence type="ECO:0000256" key="1">
    <source>
        <dbReference type="SAM" id="MobiDB-lite"/>
    </source>
</evidence>
<sequence>MLITPLVLQKCPTVHARAPSSTSTPTSSLPSTDSAGRHNAPFFVLPLASRRSRSDVIVLHTSHPDRVEITSTPPSLGPRPRSRSMIAYTSYNTQHPITLIELEMAARSVRPEYVSIQNLYSRQELNGPSTPSYSVLKFSPIAGSFPLPCWPPPSLPLSKLTVPVQSNIW</sequence>
<dbReference type="HOGENOM" id="CLU_1579462_0_0_1"/>